<dbReference type="HOGENOM" id="CLU_020211_10_0_9"/>
<keyword evidence="2" id="KW-1133">Transmembrane helix</keyword>
<sequence length="650" mass="73346">MDKKPFVLRRSLALLLMVALSSALFLALYHFDNKYTKAAPQAINGALYVSEADWTDIPIRYLRDGWRFYADRLLTPETLKQQGDNYQYLSIGEQSNFAMGDSRRSPHGSASYALTLYLPEEEHTYALELPEIYSAYRFYIDDKLKLQMGKPDPDDYQDQTQCRVITFEASGKVTLLLAVSDHSFLYSGLVYPPSFGEPLNTYTIRGLRFGICLILVTVTLMLAIFSFYLAIRTRRGNNIWLFFLLCLSTAVFTSYCVVHGILPLPIQPWYTVELVSGYLVTLLVIILHNRICGTKRTMQVISGAASGVVCVLALLYGVFAAQLTLPVMLAFSNLVFGFKLLTAVYLLFTAAMAVRQNIEKATILLYADIIYACAFVWDRLLPNYEPILSGWFQEWGSLSLVIATGVVLGYDITMGYRHSLVYAEEQRQMKRQLTMQVEHLRQMNQKVEESAKLRHDFRHHLRTLMTLAGEGHCEELENYIRGITEINEGTRLGRLTDNIELDALVQYYSNLAQSAGIQFRARLSLPAVLNFPIVDLCGLLGNLMENAVEACQRQQTGDKTIFIAGRVQDGQLEFVVDNSFDGELKTRGGKYLSSKRSGFGLGVSSVLETVERYNGVINLYADEKGFHAELSLSTGVEKKNTFTGITKVYY</sequence>
<keyword evidence="4" id="KW-0808">Transferase</keyword>
<feature type="transmembrane region" description="Helical" evidence="2">
    <location>
        <begin position="300"/>
        <end position="321"/>
    </location>
</feature>
<accession>D9QZ79</accession>
<dbReference type="Pfam" id="PF14501">
    <property type="entry name" value="HATPase_c_5"/>
    <property type="match status" value="1"/>
</dbReference>
<feature type="transmembrane region" description="Helical" evidence="2">
    <location>
        <begin position="392"/>
        <end position="410"/>
    </location>
</feature>
<keyword evidence="4" id="KW-0418">Kinase</keyword>
<dbReference type="AlphaFoldDB" id="D9QZ79"/>
<dbReference type="InterPro" id="IPR032834">
    <property type="entry name" value="NatK-like_C"/>
</dbReference>
<keyword evidence="5" id="KW-1185">Reference proteome</keyword>
<evidence type="ECO:0000256" key="1">
    <source>
        <dbReference type="SAM" id="Coils"/>
    </source>
</evidence>
<proteinExistence type="predicted"/>
<keyword evidence="1" id="KW-0175">Coiled coil</keyword>
<dbReference type="SUPFAM" id="SSF55874">
    <property type="entry name" value="ATPase domain of HSP90 chaperone/DNA topoisomerase II/histidine kinase"/>
    <property type="match status" value="1"/>
</dbReference>
<feature type="transmembrane region" description="Helical" evidence="2">
    <location>
        <begin position="363"/>
        <end position="380"/>
    </location>
</feature>
<keyword evidence="2" id="KW-0472">Membrane</keyword>
<dbReference type="GO" id="GO:0016301">
    <property type="term" value="F:kinase activity"/>
    <property type="evidence" value="ECO:0007669"/>
    <property type="project" value="UniProtKB-KW"/>
</dbReference>
<feature type="transmembrane region" description="Helical" evidence="2">
    <location>
        <begin position="12"/>
        <end position="31"/>
    </location>
</feature>
<dbReference type="PANTHER" id="PTHR40448:SF1">
    <property type="entry name" value="TWO-COMPONENT SENSOR HISTIDINE KINASE"/>
    <property type="match status" value="1"/>
</dbReference>
<dbReference type="PaxDb" id="610130-Closa_1737"/>
<dbReference type="eggNOG" id="COG5002">
    <property type="taxonomic scope" value="Bacteria"/>
</dbReference>
<dbReference type="KEGG" id="csh:Closa_1737"/>
<dbReference type="EMBL" id="CP002109">
    <property type="protein sequence ID" value="ADL04330.1"/>
    <property type="molecule type" value="Genomic_DNA"/>
</dbReference>
<evidence type="ECO:0000256" key="2">
    <source>
        <dbReference type="SAM" id="Phobius"/>
    </source>
</evidence>
<dbReference type="PANTHER" id="PTHR40448">
    <property type="entry name" value="TWO-COMPONENT SENSOR HISTIDINE KINASE"/>
    <property type="match status" value="1"/>
</dbReference>
<dbReference type="GO" id="GO:0042802">
    <property type="term" value="F:identical protein binding"/>
    <property type="evidence" value="ECO:0007669"/>
    <property type="project" value="TreeGrafter"/>
</dbReference>
<dbReference type="Proteomes" id="UP000001662">
    <property type="component" value="Chromosome"/>
</dbReference>
<evidence type="ECO:0000313" key="5">
    <source>
        <dbReference type="Proteomes" id="UP000001662"/>
    </source>
</evidence>
<feature type="transmembrane region" description="Helical" evidence="2">
    <location>
        <begin position="207"/>
        <end position="231"/>
    </location>
</feature>
<dbReference type="CDD" id="cd16935">
    <property type="entry name" value="HATPase_AgrC-ComD-like"/>
    <property type="match status" value="1"/>
</dbReference>
<reference evidence="4" key="1">
    <citation type="submission" date="2010-07" db="EMBL/GenBank/DDBJ databases">
        <title>Complete sequence of Clostridium saccharolyticum WM1.</title>
        <authorList>
            <consortium name="US DOE Joint Genome Institute"/>
            <person name="Lucas S."/>
            <person name="Copeland A."/>
            <person name="Lapidus A."/>
            <person name="Cheng J.-F."/>
            <person name="Bruce D."/>
            <person name="Goodwin L."/>
            <person name="Pitluck S."/>
            <person name="Chertkov O."/>
            <person name="Detter J.C."/>
            <person name="Han C."/>
            <person name="Tapia R."/>
            <person name="Land M."/>
            <person name="Hauser L."/>
            <person name="Chang Y.-J."/>
            <person name="Jeffries C."/>
            <person name="Kyrpides N."/>
            <person name="Ivanova N."/>
            <person name="Mikhailova N."/>
            <person name="Mouttaki H."/>
            <person name="Lin L."/>
            <person name="Zhou J."/>
            <person name="Hemme C.L."/>
            <person name="Woyke T."/>
        </authorList>
    </citation>
    <scope>NUCLEOTIDE SEQUENCE [LARGE SCALE GENOMIC DNA]</scope>
    <source>
        <strain evidence="4">WM1</strain>
    </source>
</reference>
<dbReference type="InterPro" id="IPR036890">
    <property type="entry name" value="HATPase_C_sf"/>
</dbReference>
<evidence type="ECO:0000313" key="4">
    <source>
        <dbReference type="EMBL" id="ADL04330.1"/>
    </source>
</evidence>
<keyword evidence="2" id="KW-0812">Transmembrane</keyword>
<feature type="transmembrane region" description="Helical" evidence="2">
    <location>
        <begin position="327"/>
        <end position="351"/>
    </location>
</feature>
<gene>
    <name evidence="4" type="ordered locus">Closa_1737</name>
</gene>
<dbReference type="OrthoDB" id="9156435at2"/>
<protein>
    <submittedName>
        <fullName evidence="4">Signal transduction histidine kinase regulating citrate/malate metabolism</fullName>
    </submittedName>
</protein>
<dbReference type="RefSeq" id="WP_013272420.1">
    <property type="nucleotide sequence ID" value="NC_014376.1"/>
</dbReference>
<feature type="domain" description="Sensor histidine kinase NatK-like C-terminal" evidence="3">
    <location>
        <begin position="533"/>
        <end position="631"/>
    </location>
</feature>
<dbReference type="Gene3D" id="3.30.565.10">
    <property type="entry name" value="Histidine kinase-like ATPase, C-terminal domain"/>
    <property type="match status" value="1"/>
</dbReference>
<evidence type="ECO:0000259" key="3">
    <source>
        <dbReference type="Pfam" id="PF14501"/>
    </source>
</evidence>
<dbReference type="STRING" id="610130.Closa_1737"/>
<feature type="transmembrane region" description="Helical" evidence="2">
    <location>
        <begin position="238"/>
        <end position="262"/>
    </location>
</feature>
<name>D9QZ79_LACSW</name>
<feature type="transmembrane region" description="Helical" evidence="2">
    <location>
        <begin position="268"/>
        <end position="288"/>
    </location>
</feature>
<feature type="coiled-coil region" evidence="1">
    <location>
        <begin position="423"/>
        <end position="450"/>
    </location>
</feature>
<organism evidence="4 5">
    <name type="scientific">Lacrimispora saccharolytica (strain ATCC 35040 / DSM 2544 / NRCC 2533 / WM1)</name>
    <name type="common">Clostridium saccharolyticum</name>
    <dbReference type="NCBI Taxonomy" id="610130"/>
    <lineage>
        <taxon>Bacteria</taxon>
        <taxon>Bacillati</taxon>
        <taxon>Bacillota</taxon>
        <taxon>Clostridia</taxon>
        <taxon>Lachnospirales</taxon>
        <taxon>Lachnospiraceae</taxon>
        <taxon>Lacrimispora</taxon>
    </lineage>
</organism>